<proteinExistence type="predicted"/>
<dbReference type="EMBL" id="BKCJ011480328">
    <property type="protein sequence ID" value="GFD37071.1"/>
    <property type="molecule type" value="Genomic_DNA"/>
</dbReference>
<feature type="compositionally biased region" description="Acidic residues" evidence="1">
    <location>
        <begin position="22"/>
        <end position="44"/>
    </location>
</feature>
<gene>
    <name evidence="2" type="ORF">Tci_909040</name>
</gene>
<comment type="caution">
    <text evidence="2">The sequence shown here is derived from an EMBL/GenBank/DDBJ whole genome shotgun (WGS) entry which is preliminary data.</text>
</comment>
<protein>
    <submittedName>
        <fullName evidence="2">Uncharacterized protein</fullName>
    </submittedName>
</protein>
<evidence type="ECO:0000313" key="2">
    <source>
        <dbReference type="EMBL" id="GFD37071.1"/>
    </source>
</evidence>
<organism evidence="2">
    <name type="scientific">Tanacetum cinerariifolium</name>
    <name type="common">Dalmatian daisy</name>
    <name type="synonym">Chrysanthemum cinerariifolium</name>
    <dbReference type="NCBI Taxonomy" id="118510"/>
    <lineage>
        <taxon>Eukaryota</taxon>
        <taxon>Viridiplantae</taxon>
        <taxon>Streptophyta</taxon>
        <taxon>Embryophyta</taxon>
        <taxon>Tracheophyta</taxon>
        <taxon>Spermatophyta</taxon>
        <taxon>Magnoliopsida</taxon>
        <taxon>eudicotyledons</taxon>
        <taxon>Gunneridae</taxon>
        <taxon>Pentapetalae</taxon>
        <taxon>asterids</taxon>
        <taxon>campanulids</taxon>
        <taxon>Asterales</taxon>
        <taxon>Asteraceae</taxon>
        <taxon>Asteroideae</taxon>
        <taxon>Anthemideae</taxon>
        <taxon>Anthemidinae</taxon>
        <taxon>Tanacetum</taxon>
    </lineage>
</organism>
<evidence type="ECO:0000256" key="1">
    <source>
        <dbReference type="SAM" id="MobiDB-lite"/>
    </source>
</evidence>
<sequence>FGNGLAPHWIGGNIPNNQNGWIEEDPKEEEEDPEEEEEEDPKED</sequence>
<name>A0A699VVV2_TANCI</name>
<reference evidence="2" key="1">
    <citation type="journal article" date="2019" name="Sci. Rep.">
        <title>Draft genome of Tanacetum cinerariifolium, the natural source of mosquito coil.</title>
        <authorList>
            <person name="Yamashiro T."/>
            <person name="Shiraishi A."/>
            <person name="Satake H."/>
            <person name="Nakayama K."/>
        </authorList>
    </citation>
    <scope>NUCLEOTIDE SEQUENCE</scope>
</reference>
<feature type="region of interest" description="Disordered" evidence="1">
    <location>
        <begin position="1"/>
        <end position="44"/>
    </location>
</feature>
<accession>A0A699VVV2</accession>
<dbReference type="AlphaFoldDB" id="A0A699VVV2"/>
<feature type="non-terminal residue" evidence="2">
    <location>
        <position position="1"/>
    </location>
</feature>